<organism evidence="2 3">
    <name type="scientific">Neoarthrinium moseri</name>
    <dbReference type="NCBI Taxonomy" id="1658444"/>
    <lineage>
        <taxon>Eukaryota</taxon>
        <taxon>Fungi</taxon>
        <taxon>Dikarya</taxon>
        <taxon>Ascomycota</taxon>
        <taxon>Pezizomycotina</taxon>
        <taxon>Sordariomycetes</taxon>
        <taxon>Xylariomycetidae</taxon>
        <taxon>Amphisphaeriales</taxon>
        <taxon>Apiosporaceae</taxon>
        <taxon>Neoarthrinium</taxon>
    </lineage>
</organism>
<name>A0A9P9WNS5_9PEZI</name>
<feature type="compositionally biased region" description="Low complexity" evidence="1">
    <location>
        <begin position="9"/>
        <end position="29"/>
    </location>
</feature>
<dbReference type="OrthoDB" id="4842213at2759"/>
<keyword evidence="3" id="KW-1185">Reference proteome</keyword>
<accession>A0A9P9WNS5</accession>
<comment type="caution">
    <text evidence="2">The sequence shown here is derived from an EMBL/GenBank/DDBJ whole genome shotgun (WGS) entry which is preliminary data.</text>
</comment>
<gene>
    <name evidence="2" type="ORF">JX265_005453</name>
</gene>
<dbReference type="Proteomes" id="UP000829685">
    <property type="component" value="Unassembled WGS sequence"/>
</dbReference>
<evidence type="ECO:0000313" key="3">
    <source>
        <dbReference type="Proteomes" id="UP000829685"/>
    </source>
</evidence>
<protein>
    <submittedName>
        <fullName evidence="2">Uncharacterized protein</fullName>
    </submittedName>
</protein>
<evidence type="ECO:0000313" key="2">
    <source>
        <dbReference type="EMBL" id="KAI1872573.1"/>
    </source>
</evidence>
<evidence type="ECO:0000256" key="1">
    <source>
        <dbReference type="SAM" id="MobiDB-lite"/>
    </source>
</evidence>
<sequence>MDHSRRKSASQSSCTLSSSSSSGISRGNSTAEAEDRKTKGRWLSQIKDWVSTSEPSKQALKNYKKDAYKRAGISPNDPRAGAKLHIPAATLPAEAIKPSGPGPDPEQIALRKAEQKKKMRQSFQTMGGSRTSQGSRTSASQFSSVNSLALDDLKEDA</sequence>
<reference evidence="2" key="1">
    <citation type="submission" date="2021-03" db="EMBL/GenBank/DDBJ databases">
        <title>Revisited historic fungal species revealed as producer of novel bioactive compounds through whole genome sequencing and comparative genomics.</title>
        <authorList>
            <person name="Vignolle G.A."/>
            <person name="Hochenegger N."/>
            <person name="Mach R.L."/>
            <person name="Mach-Aigner A.R."/>
            <person name="Javad Rahimi M."/>
            <person name="Salim K.A."/>
            <person name="Chan C.M."/>
            <person name="Lim L.B.L."/>
            <person name="Cai F."/>
            <person name="Druzhinina I.S."/>
            <person name="U'Ren J.M."/>
            <person name="Derntl C."/>
        </authorList>
    </citation>
    <scope>NUCLEOTIDE SEQUENCE</scope>
    <source>
        <strain evidence="2">TUCIM 5799</strain>
    </source>
</reference>
<dbReference type="AlphaFoldDB" id="A0A9P9WNS5"/>
<proteinExistence type="predicted"/>
<feature type="compositionally biased region" description="Low complexity" evidence="1">
    <location>
        <begin position="124"/>
        <end position="141"/>
    </location>
</feature>
<feature type="region of interest" description="Disordered" evidence="1">
    <location>
        <begin position="1"/>
        <end position="157"/>
    </location>
</feature>
<dbReference type="EMBL" id="JAFIMR010000011">
    <property type="protein sequence ID" value="KAI1872573.1"/>
    <property type="molecule type" value="Genomic_DNA"/>
</dbReference>